<keyword evidence="1" id="KW-1133">Transmembrane helix</keyword>
<organism evidence="2 3">
    <name type="scientific">Rhodocollybia butyracea</name>
    <dbReference type="NCBI Taxonomy" id="206335"/>
    <lineage>
        <taxon>Eukaryota</taxon>
        <taxon>Fungi</taxon>
        <taxon>Dikarya</taxon>
        <taxon>Basidiomycota</taxon>
        <taxon>Agaricomycotina</taxon>
        <taxon>Agaricomycetes</taxon>
        <taxon>Agaricomycetidae</taxon>
        <taxon>Agaricales</taxon>
        <taxon>Marasmiineae</taxon>
        <taxon>Omphalotaceae</taxon>
        <taxon>Rhodocollybia</taxon>
    </lineage>
</organism>
<evidence type="ECO:0000313" key="2">
    <source>
        <dbReference type="EMBL" id="KAF9062012.1"/>
    </source>
</evidence>
<protein>
    <submittedName>
        <fullName evidence="2">Uncharacterized protein</fullName>
    </submittedName>
</protein>
<keyword evidence="1" id="KW-0472">Membrane</keyword>
<name>A0A9P5U120_9AGAR</name>
<dbReference type="EMBL" id="JADNRY010000184">
    <property type="protein sequence ID" value="KAF9062012.1"/>
    <property type="molecule type" value="Genomic_DNA"/>
</dbReference>
<gene>
    <name evidence="2" type="ORF">BDP27DRAFT_1484412</name>
</gene>
<accession>A0A9P5U120</accession>
<feature type="transmembrane region" description="Helical" evidence="1">
    <location>
        <begin position="127"/>
        <end position="147"/>
    </location>
</feature>
<dbReference type="AlphaFoldDB" id="A0A9P5U120"/>
<keyword evidence="3" id="KW-1185">Reference proteome</keyword>
<keyword evidence="1" id="KW-0812">Transmembrane</keyword>
<feature type="transmembrane region" description="Helical" evidence="1">
    <location>
        <begin position="13"/>
        <end position="35"/>
    </location>
</feature>
<proteinExistence type="predicted"/>
<feature type="transmembrane region" description="Helical" evidence="1">
    <location>
        <begin position="47"/>
        <end position="74"/>
    </location>
</feature>
<dbReference type="Proteomes" id="UP000772434">
    <property type="component" value="Unassembled WGS sequence"/>
</dbReference>
<sequence>MDVALVKQIIVEIAVGMASWGINTALLFFTVYTLISRGILVSRPRQVLLAIISCMYIGACVSEVVYILKFLVIINNLDGSSPPPITLGPRSEQIWEAIFTGTNYLLSDGVVCWRAWVLYPHNKAAKFLLVICMLGSICVYQFFHFILACWGTEILYDEAAVATGFAIGTNLRLVDFDASPTALSNLIYYVPLLLTNVVATILVGAKFWSILSCFHIYRALMRRLLQGISQRNLYPPLFWGTETDLGGQPYSDITY</sequence>
<dbReference type="OrthoDB" id="3174319at2759"/>
<comment type="caution">
    <text evidence="2">The sequence shown here is derived from an EMBL/GenBank/DDBJ whole genome shotgun (WGS) entry which is preliminary data.</text>
</comment>
<evidence type="ECO:0000256" key="1">
    <source>
        <dbReference type="SAM" id="Phobius"/>
    </source>
</evidence>
<evidence type="ECO:0000313" key="3">
    <source>
        <dbReference type="Proteomes" id="UP000772434"/>
    </source>
</evidence>
<feature type="transmembrane region" description="Helical" evidence="1">
    <location>
        <begin position="186"/>
        <end position="217"/>
    </location>
</feature>
<reference evidence="2" key="1">
    <citation type="submission" date="2020-11" db="EMBL/GenBank/DDBJ databases">
        <authorList>
            <consortium name="DOE Joint Genome Institute"/>
            <person name="Ahrendt S."/>
            <person name="Riley R."/>
            <person name="Andreopoulos W."/>
            <person name="Labutti K."/>
            <person name="Pangilinan J."/>
            <person name="Ruiz-Duenas F.J."/>
            <person name="Barrasa J.M."/>
            <person name="Sanchez-Garcia M."/>
            <person name="Camarero S."/>
            <person name="Miyauchi S."/>
            <person name="Serrano A."/>
            <person name="Linde D."/>
            <person name="Babiker R."/>
            <person name="Drula E."/>
            <person name="Ayuso-Fernandez I."/>
            <person name="Pacheco R."/>
            <person name="Padilla G."/>
            <person name="Ferreira P."/>
            <person name="Barriuso J."/>
            <person name="Kellner H."/>
            <person name="Castanera R."/>
            <person name="Alfaro M."/>
            <person name="Ramirez L."/>
            <person name="Pisabarro A.G."/>
            <person name="Kuo A."/>
            <person name="Tritt A."/>
            <person name="Lipzen A."/>
            <person name="He G."/>
            <person name="Yan M."/>
            <person name="Ng V."/>
            <person name="Cullen D."/>
            <person name="Martin F."/>
            <person name="Rosso M.-N."/>
            <person name="Henrissat B."/>
            <person name="Hibbett D."/>
            <person name="Martinez A.T."/>
            <person name="Grigoriev I.V."/>
        </authorList>
    </citation>
    <scope>NUCLEOTIDE SEQUENCE</scope>
    <source>
        <strain evidence="2">AH 40177</strain>
    </source>
</reference>